<feature type="compositionally biased region" description="Polar residues" evidence="1">
    <location>
        <begin position="187"/>
        <end position="198"/>
    </location>
</feature>
<feature type="region of interest" description="Disordered" evidence="1">
    <location>
        <begin position="173"/>
        <end position="199"/>
    </location>
</feature>
<evidence type="ECO:0000313" key="2">
    <source>
        <dbReference type="EMBL" id="OMJ93340.1"/>
    </source>
</evidence>
<feature type="region of interest" description="Disordered" evidence="1">
    <location>
        <begin position="290"/>
        <end position="309"/>
    </location>
</feature>
<dbReference type="AlphaFoldDB" id="A0A1R2CWH5"/>
<accession>A0A1R2CWH5</accession>
<gene>
    <name evidence="2" type="ORF">SteCoe_3693</name>
</gene>
<proteinExistence type="predicted"/>
<dbReference type="EMBL" id="MPUH01000044">
    <property type="protein sequence ID" value="OMJ93340.1"/>
    <property type="molecule type" value="Genomic_DNA"/>
</dbReference>
<feature type="region of interest" description="Disordered" evidence="1">
    <location>
        <begin position="1"/>
        <end position="33"/>
    </location>
</feature>
<keyword evidence="3" id="KW-1185">Reference proteome</keyword>
<evidence type="ECO:0000313" key="3">
    <source>
        <dbReference type="Proteomes" id="UP000187209"/>
    </source>
</evidence>
<feature type="compositionally biased region" description="Basic and acidic residues" evidence="1">
    <location>
        <begin position="1"/>
        <end position="16"/>
    </location>
</feature>
<dbReference type="Proteomes" id="UP000187209">
    <property type="component" value="Unassembled WGS sequence"/>
</dbReference>
<comment type="caution">
    <text evidence="2">The sequence shown here is derived from an EMBL/GenBank/DDBJ whole genome shotgun (WGS) entry which is preliminary data.</text>
</comment>
<reference evidence="2 3" key="1">
    <citation type="submission" date="2016-11" db="EMBL/GenBank/DDBJ databases">
        <title>The macronuclear genome of Stentor coeruleus: a giant cell with tiny introns.</title>
        <authorList>
            <person name="Slabodnick M."/>
            <person name="Ruby J.G."/>
            <person name="Reiff S.B."/>
            <person name="Swart E.C."/>
            <person name="Gosai S."/>
            <person name="Prabakaran S."/>
            <person name="Witkowska E."/>
            <person name="Larue G.E."/>
            <person name="Fisher S."/>
            <person name="Freeman R.M."/>
            <person name="Gunawardena J."/>
            <person name="Chu W."/>
            <person name="Stover N.A."/>
            <person name="Gregory B.D."/>
            <person name="Nowacki M."/>
            <person name="Derisi J."/>
            <person name="Roy S.W."/>
            <person name="Marshall W.F."/>
            <person name="Sood P."/>
        </authorList>
    </citation>
    <scope>NUCLEOTIDE SEQUENCE [LARGE SCALE GENOMIC DNA]</scope>
    <source>
        <strain evidence="2">WM001</strain>
    </source>
</reference>
<protein>
    <submittedName>
        <fullName evidence="2">Uncharacterized protein</fullName>
    </submittedName>
</protein>
<sequence>MAEARARKNSHFKSEIFNEGPTPETRRLRSVNAKSYESSSLFTPLAKSPKPMSYSREKFFQCSDIFAGSKDSEPEIKEPSTPKPDILSMSAAGIKDKYVKPDNILGNDRPCFYKKSINKYIEPTQFTPRFDETSIRQKVEKEFFGGFHSMHLTKETKTKNPEQNAKQRKINNLKSVFDKNVAKENIPPSTKKPTAEYSSSKRKFEILASGVFDEKPIQDYPRVSRKEDFDEKRHKNHLYTDLSGTEREFGTKKKGELVSSSEHWLNHTTKTNNLTYNPKEHLLDSFRSSLTPEPLKTKAPRNRSTEALSLSTSIAPDNRIKQSLSPKRLKQEEFRTSLQPLQEFSNKVPEVQEFELHNVPKVYDKNDLKKLCEGIHVITSDLDFDAITGQCKGTGKVSFRCRNVKAMKNFEIKMLKEGITLKPGTRTDVPKSKYWQVSNVPLKEFRQGRTPNPDINARNSKINEQLSNVFGKPRKFTPVRIQRDLAYQSQMQWKKTRNAKRDVY</sequence>
<organism evidence="2 3">
    <name type="scientific">Stentor coeruleus</name>
    <dbReference type="NCBI Taxonomy" id="5963"/>
    <lineage>
        <taxon>Eukaryota</taxon>
        <taxon>Sar</taxon>
        <taxon>Alveolata</taxon>
        <taxon>Ciliophora</taxon>
        <taxon>Postciliodesmatophora</taxon>
        <taxon>Heterotrichea</taxon>
        <taxon>Heterotrichida</taxon>
        <taxon>Stentoridae</taxon>
        <taxon>Stentor</taxon>
    </lineage>
</organism>
<name>A0A1R2CWH5_9CILI</name>
<evidence type="ECO:0000256" key="1">
    <source>
        <dbReference type="SAM" id="MobiDB-lite"/>
    </source>
</evidence>